<keyword evidence="2 5" id="KW-0812">Transmembrane</keyword>
<organism evidence="6">
    <name type="scientific">Zooxanthella nutricula</name>
    <dbReference type="NCBI Taxonomy" id="1333877"/>
    <lineage>
        <taxon>Eukaryota</taxon>
        <taxon>Sar</taxon>
        <taxon>Alveolata</taxon>
        <taxon>Dinophyceae</taxon>
        <taxon>Peridiniales</taxon>
        <taxon>Peridiniales incertae sedis</taxon>
        <taxon>Zooxanthella</taxon>
    </lineage>
</organism>
<dbReference type="AlphaFoldDB" id="A0A7S2KYH1"/>
<accession>A0A7S2KYH1</accession>
<dbReference type="GO" id="GO:0016020">
    <property type="term" value="C:membrane"/>
    <property type="evidence" value="ECO:0007669"/>
    <property type="project" value="UniProtKB-SubCell"/>
</dbReference>
<feature type="transmembrane region" description="Helical" evidence="5">
    <location>
        <begin position="48"/>
        <end position="69"/>
    </location>
</feature>
<proteinExistence type="predicted"/>
<evidence type="ECO:0000256" key="2">
    <source>
        <dbReference type="ARBA" id="ARBA00022692"/>
    </source>
</evidence>
<evidence type="ECO:0000256" key="1">
    <source>
        <dbReference type="ARBA" id="ARBA00004141"/>
    </source>
</evidence>
<evidence type="ECO:0000256" key="5">
    <source>
        <dbReference type="SAM" id="Phobius"/>
    </source>
</evidence>
<dbReference type="InterPro" id="IPR003689">
    <property type="entry name" value="ZIP"/>
</dbReference>
<feature type="transmembrane region" description="Helical" evidence="5">
    <location>
        <begin position="320"/>
        <end position="340"/>
    </location>
</feature>
<evidence type="ECO:0000256" key="3">
    <source>
        <dbReference type="ARBA" id="ARBA00022989"/>
    </source>
</evidence>
<sequence>MLELACPRLFVRSPRALGWLTLRVPPHRRLCRPGHPGRQARMDGKLRGFLMSLCAGVATTLGVGFIPLLKCGEDTRARVTAVALAFAAGVMLYISFTEARDEGRKELGEDKKVGEGTIGQRAWFALFWFVGMAVAVALDRMFPEGGDDDAARSNSGAQEVEMGSCPGAAAAWPAQQGADSLISPGGSVDKKSQRVSWVTFLAMTAHNFPEGIATFADGVKDGKRWFAIAIALHNIPEGAAVAIPTYQTSKSLLRAFFMTFLSGLAQPVGAGFAWLLLWASGTNFAKEPFWTGATKAATGGIMVCISLLELVPEALKGVSPLAVTLTMVAAFLVMEGTIIFGEIAEQASQ</sequence>
<protein>
    <submittedName>
        <fullName evidence="6">Uncharacterized protein</fullName>
    </submittedName>
</protein>
<feature type="transmembrane region" description="Helical" evidence="5">
    <location>
        <begin position="118"/>
        <end position="138"/>
    </location>
</feature>
<dbReference type="PANTHER" id="PTHR11040">
    <property type="entry name" value="ZINC/IRON TRANSPORTER"/>
    <property type="match status" value="1"/>
</dbReference>
<dbReference type="Pfam" id="PF02535">
    <property type="entry name" value="Zip"/>
    <property type="match status" value="1"/>
</dbReference>
<evidence type="ECO:0000256" key="4">
    <source>
        <dbReference type="ARBA" id="ARBA00023136"/>
    </source>
</evidence>
<comment type="subcellular location">
    <subcellularLocation>
        <location evidence="1">Membrane</location>
        <topology evidence="1">Multi-pass membrane protein</topology>
    </subcellularLocation>
</comment>
<feature type="transmembrane region" description="Helical" evidence="5">
    <location>
        <begin position="255"/>
        <end position="277"/>
    </location>
</feature>
<dbReference type="PANTHER" id="PTHR11040:SF210">
    <property type="entry name" value="ZINC-REGULATED TRANSPORTER 3"/>
    <property type="match status" value="1"/>
</dbReference>
<feature type="transmembrane region" description="Helical" evidence="5">
    <location>
        <begin position="75"/>
        <end position="97"/>
    </location>
</feature>
<reference evidence="6" key="1">
    <citation type="submission" date="2021-01" db="EMBL/GenBank/DDBJ databases">
        <authorList>
            <person name="Corre E."/>
            <person name="Pelletier E."/>
            <person name="Niang G."/>
            <person name="Scheremetjew M."/>
            <person name="Finn R."/>
            <person name="Kale V."/>
            <person name="Holt S."/>
            <person name="Cochrane G."/>
            <person name="Meng A."/>
            <person name="Brown T."/>
            <person name="Cohen L."/>
        </authorList>
    </citation>
    <scope>NUCLEOTIDE SEQUENCE</scope>
    <source>
        <strain evidence="6">RCC3387</strain>
    </source>
</reference>
<name>A0A7S2KYH1_9DINO</name>
<keyword evidence="3 5" id="KW-1133">Transmembrane helix</keyword>
<feature type="transmembrane region" description="Helical" evidence="5">
    <location>
        <begin position="289"/>
        <end position="308"/>
    </location>
</feature>
<keyword evidence="4 5" id="KW-0472">Membrane</keyword>
<dbReference type="GO" id="GO:0005385">
    <property type="term" value="F:zinc ion transmembrane transporter activity"/>
    <property type="evidence" value="ECO:0007669"/>
    <property type="project" value="TreeGrafter"/>
</dbReference>
<gene>
    <name evidence="6" type="ORF">BRAN1462_LOCUS33857</name>
</gene>
<evidence type="ECO:0000313" key="6">
    <source>
        <dbReference type="EMBL" id="CAD9588883.1"/>
    </source>
</evidence>
<dbReference type="EMBL" id="HBGW01053380">
    <property type="protein sequence ID" value="CAD9588883.1"/>
    <property type="molecule type" value="Transcribed_RNA"/>
</dbReference>